<proteinExistence type="predicted"/>
<organism evidence="1 2">
    <name type="scientific">Micromonospora viridifaciens</name>
    <dbReference type="NCBI Taxonomy" id="1881"/>
    <lineage>
        <taxon>Bacteria</taxon>
        <taxon>Bacillati</taxon>
        <taxon>Actinomycetota</taxon>
        <taxon>Actinomycetes</taxon>
        <taxon>Micromonosporales</taxon>
        <taxon>Micromonosporaceae</taxon>
        <taxon>Micromonospora</taxon>
    </lineage>
</organism>
<evidence type="ECO:0000313" key="2">
    <source>
        <dbReference type="Proteomes" id="UP000198242"/>
    </source>
</evidence>
<keyword evidence="2" id="KW-1185">Reference proteome</keyword>
<dbReference type="RefSeq" id="WP_089007975.1">
    <property type="nucleotide sequence ID" value="NZ_LT607411.1"/>
</dbReference>
<protein>
    <submittedName>
        <fullName evidence="1">Uncharacterized protein</fullName>
    </submittedName>
</protein>
<dbReference type="EMBL" id="LT607411">
    <property type="protein sequence ID" value="SCF22048.1"/>
    <property type="molecule type" value="Genomic_DNA"/>
</dbReference>
<evidence type="ECO:0000313" key="1">
    <source>
        <dbReference type="EMBL" id="SCF22048.1"/>
    </source>
</evidence>
<dbReference type="Proteomes" id="UP000198242">
    <property type="component" value="Chromosome I"/>
</dbReference>
<name>A0A1C4YN15_MICVI</name>
<reference evidence="2" key="1">
    <citation type="submission" date="2016-06" db="EMBL/GenBank/DDBJ databases">
        <authorList>
            <person name="Varghese N."/>
            <person name="Submissions Spin"/>
        </authorList>
    </citation>
    <scope>NUCLEOTIDE SEQUENCE [LARGE SCALE GENOMIC DNA]</scope>
    <source>
        <strain evidence="2">DSM 43909</strain>
    </source>
</reference>
<accession>A0A1C4YN15</accession>
<dbReference type="AlphaFoldDB" id="A0A1C4YN15"/>
<gene>
    <name evidence="1" type="ORF">GA0074695_4473</name>
</gene>
<sequence length="62" mass="6382">MTRQQFGFLAGFLLVAVWALGGAGIAAAATLAGLVGWVLVRVLDGAVTGPGFADRVAPDRRR</sequence>